<evidence type="ECO:0000313" key="8">
    <source>
        <dbReference type="Proteomes" id="UP000214365"/>
    </source>
</evidence>
<organism evidence="7 8">
    <name type="scientific">Talaromyces atroroseus</name>
    <dbReference type="NCBI Taxonomy" id="1441469"/>
    <lineage>
        <taxon>Eukaryota</taxon>
        <taxon>Fungi</taxon>
        <taxon>Dikarya</taxon>
        <taxon>Ascomycota</taxon>
        <taxon>Pezizomycotina</taxon>
        <taxon>Eurotiomycetes</taxon>
        <taxon>Eurotiomycetidae</taxon>
        <taxon>Eurotiales</taxon>
        <taxon>Trichocomaceae</taxon>
        <taxon>Talaromyces</taxon>
        <taxon>Talaromyces sect. Trachyspermi</taxon>
    </lineage>
</organism>
<evidence type="ECO:0000256" key="4">
    <source>
        <dbReference type="ARBA" id="ARBA00023125"/>
    </source>
</evidence>
<evidence type="ECO:0008006" key="9">
    <source>
        <dbReference type="Google" id="ProtNLM"/>
    </source>
</evidence>
<dbReference type="RefSeq" id="XP_020119207.1">
    <property type="nucleotide sequence ID" value="XM_020268154.1"/>
</dbReference>
<keyword evidence="5" id="KW-0804">Transcription</keyword>
<dbReference type="PANTHER" id="PTHR36206:SF12">
    <property type="entry name" value="ASPERCRYPTIN BIOSYNTHESIS CLUSTER-SPECIFIC TRANSCRIPTION REGULATOR ATNN-RELATED"/>
    <property type="match status" value="1"/>
</dbReference>
<dbReference type="OrthoDB" id="2593732at2759"/>
<comment type="caution">
    <text evidence="7">The sequence shown here is derived from an EMBL/GenBank/DDBJ whole genome shotgun (WGS) entry which is preliminary data.</text>
</comment>
<keyword evidence="2" id="KW-0862">Zinc</keyword>
<accession>A0A225AVU9</accession>
<dbReference type="GO" id="GO:0003677">
    <property type="term" value="F:DNA binding"/>
    <property type="evidence" value="ECO:0007669"/>
    <property type="project" value="UniProtKB-KW"/>
</dbReference>
<evidence type="ECO:0000256" key="2">
    <source>
        <dbReference type="ARBA" id="ARBA00022833"/>
    </source>
</evidence>
<dbReference type="EMBL" id="LFMY01000008">
    <property type="protein sequence ID" value="OKL59086.1"/>
    <property type="molecule type" value="Genomic_DNA"/>
</dbReference>
<dbReference type="PANTHER" id="PTHR36206">
    <property type="entry name" value="ASPERCRYPTIN BIOSYNTHESIS CLUSTER-SPECIFIC TRANSCRIPTION REGULATOR ATNN-RELATED"/>
    <property type="match status" value="1"/>
</dbReference>
<keyword evidence="3" id="KW-0805">Transcription regulation</keyword>
<evidence type="ECO:0000256" key="5">
    <source>
        <dbReference type="ARBA" id="ARBA00023163"/>
    </source>
</evidence>
<keyword evidence="1" id="KW-0479">Metal-binding</keyword>
<dbReference type="InterPro" id="IPR052360">
    <property type="entry name" value="Transcr_Regulatory_Proteins"/>
</dbReference>
<keyword evidence="8" id="KW-1185">Reference proteome</keyword>
<keyword evidence="6" id="KW-0539">Nucleus</keyword>
<proteinExistence type="predicted"/>
<dbReference type="GeneID" id="31005596"/>
<gene>
    <name evidence="7" type="ORF">UA08_05840</name>
</gene>
<dbReference type="Proteomes" id="UP000214365">
    <property type="component" value="Unassembled WGS sequence"/>
</dbReference>
<evidence type="ECO:0000256" key="1">
    <source>
        <dbReference type="ARBA" id="ARBA00022723"/>
    </source>
</evidence>
<evidence type="ECO:0000256" key="6">
    <source>
        <dbReference type="ARBA" id="ARBA00023242"/>
    </source>
</evidence>
<evidence type="ECO:0000256" key="3">
    <source>
        <dbReference type="ARBA" id="ARBA00023015"/>
    </source>
</evidence>
<evidence type="ECO:0000313" key="7">
    <source>
        <dbReference type="EMBL" id="OKL59086.1"/>
    </source>
</evidence>
<dbReference type="AlphaFoldDB" id="A0A225AVU9"/>
<dbReference type="GO" id="GO:0046872">
    <property type="term" value="F:metal ion binding"/>
    <property type="evidence" value="ECO:0007669"/>
    <property type="project" value="UniProtKB-KW"/>
</dbReference>
<reference evidence="7 8" key="1">
    <citation type="submission" date="2015-06" db="EMBL/GenBank/DDBJ databases">
        <title>Talaromyces atroroseus IBT 11181 draft genome.</title>
        <authorList>
            <person name="Rasmussen K.B."/>
            <person name="Rasmussen S."/>
            <person name="Petersen B."/>
            <person name="Sicheritz-Ponten T."/>
            <person name="Mortensen U.H."/>
            <person name="Thrane U."/>
        </authorList>
    </citation>
    <scope>NUCLEOTIDE SEQUENCE [LARGE SCALE GENOMIC DNA]</scope>
    <source>
        <strain evidence="7 8">IBT 11181</strain>
    </source>
</reference>
<sequence length="492" mass="55732">MENVSSVQKQGGRVRRKLKNHYYYYQETRSSALDVEQSHPTLMIRDRGLSDLSLLPGDNNPQEIQNFLFFRTVTAPSLAGGCDFGLWTCHTLQASRLYPPLWHATTALGAIHRQFIADGNLLPYNPRSETVDRVRFALRQFNESIQSLTKMLSSGKALGKQDKVVVLTSCILFMCLCTLQGYQLQALMHISHGVKLMHEWGLGESSVVQRDDTDAALNMLLVMLTQLDTQGTHIQSRVGIQTTEQIEDRQSVYALEPFHTCLQAYVGLEKLINRLTRLDLNTHGASATHKEAILHDFTLWDAMFQDYLATRSETIEGNLLAVLNIRRLYAQTLFNDPAKGEVGYDEFIDQYTMIVTLAAQVLEAIYPDTRDVDAQSGNVSSPSKQPDYSLSVVISEAIFITAMRCREPSLRRRALQLLKRYPRREGIMNGTAATEILENYMLCEEQTCTGSLADNGRCSSDGLWICQKHRVDFQRFMDISRLGVQGMQKWRT</sequence>
<name>A0A225AVU9_TALAT</name>
<protein>
    <recommendedName>
        <fullName evidence="9">Zn(2)-C6 fungal-type domain-containing protein</fullName>
    </recommendedName>
</protein>
<keyword evidence="4" id="KW-0238">DNA-binding</keyword>